<comment type="caution">
    <text evidence="2">The sequence shown here is derived from an EMBL/GenBank/DDBJ whole genome shotgun (WGS) entry which is preliminary data.</text>
</comment>
<evidence type="ECO:0000313" key="2">
    <source>
        <dbReference type="EMBL" id="MDD9205614.1"/>
    </source>
</evidence>
<dbReference type="Proteomes" id="UP001165561">
    <property type="component" value="Unassembled WGS sequence"/>
</dbReference>
<protein>
    <submittedName>
        <fullName evidence="2">AAA family ATPase</fullName>
    </submittedName>
</protein>
<gene>
    <name evidence="2" type="ORF">PU560_03915</name>
</gene>
<dbReference type="EMBL" id="JARACI010000578">
    <property type="protein sequence ID" value="MDD9205614.1"/>
    <property type="molecule type" value="Genomic_DNA"/>
</dbReference>
<evidence type="ECO:0000313" key="3">
    <source>
        <dbReference type="Proteomes" id="UP001165561"/>
    </source>
</evidence>
<reference evidence="2" key="1">
    <citation type="submission" date="2023-02" db="EMBL/GenBank/DDBJ databases">
        <title>Georgenia sp.10Sc9-8, isolated from a soil sample collected from the Taklamakan desert.</title>
        <authorList>
            <person name="Liu S."/>
        </authorList>
    </citation>
    <scope>NUCLEOTIDE SEQUENCE</scope>
    <source>
        <strain evidence="2">10Sc9-8</strain>
    </source>
</reference>
<proteinExistence type="predicted"/>
<evidence type="ECO:0000256" key="1">
    <source>
        <dbReference type="SAM" id="MobiDB-lite"/>
    </source>
</evidence>
<feature type="region of interest" description="Disordered" evidence="1">
    <location>
        <begin position="1"/>
        <end position="20"/>
    </location>
</feature>
<feature type="non-terminal residue" evidence="2">
    <location>
        <position position="86"/>
    </location>
</feature>
<organism evidence="2 3">
    <name type="scientific">Georgenia halotolerans</name>
    <dbReference type="NCBI Taxonomy" id="3028317"/>
    <lineage>
        <taxon>Bacteria</taxon>
        <taxon>Bacillati</taxon>
        <taxon>Actinomycetota</taxon>
        <taxon>Actinomycetes</taxon>
        <taxon>Micrococcales</taxon>
        <taxon>Bogoriellaceae</taxon>
        <taxon>Georgenia</taxon>
    </lineage>
</organism>
<accession>A0ABT5TWF1</accession>
<keyword evidence="3" id="KW-1185">Reference proteome</keyword>
<name>A0ABT5TWF1_9MICO</name>
<sequence length="86" mass="9770">MTNDSPGSSGLRVPQEEQQHVDRVYGRLDELRAAYRRSLAEVRRQGPSGSPQNRSERDAFAAHYADTLARLDQVENKLVFGRLDTR</sequence>